<dbReference type="PROSITE" id="PS00332">
    <property type="entry name" value="SOD_CU_ZN_2"/>
    <property type="match status" value="1"/>
</dbReference>
<evidence type="ECO:0000256" key="4">
    <source>
        <dbReference type="SAM" id="MobiDB-lite"/>
    </source>
</evidence>
<dbReference type="PANTHER" id="PTHR10003">
    <property type="entry name" value="SUPEROXIDE DISMUTASE CU-ZN -RELATED"/>
    <property type="match status" value="1"/>
</dbReference>
<dbReference type="SUPFAM" id="SSF49329">
    <property type="entry name" value="Cu,Zn superoxide dismutase-like"/>
    <property type="match status" value="1"/>
</dbReference>
<keyword evidence="3" id="KW-0862">Zinc</keyword>
<comment type="similarity">
    <text evidence="1 3">Belongs to the Cu-Zn superoxide dismutase family.</text>
</comment>
<sequence length="173" mass="18631">MLSLIPYYIYSPYPSQRSAGRAAYAVIKGGPLAPNLRGICFFSDLASGTEIFVEVSGLPPYRPASGGRSPVGPHGFHIHDHGNCAVGDPDDPFQGAGSHWNPDNQPHGNHPGDFPVLFSNHGYARMSFFTDRFRVSDIIGKSVIIHENPDDYRTQPAGNAGKRLACGVIRAVG</sequence>
<comment type="catalytic activity">
    <reaction evidence="3">
        <text>2 superoxide + 2 H(+) = H2O2 + O2</text>
        <dbReference type="Rhea" id="RHEA:20696"/>
        <dbReference type="ChEBI" id="CHEBI:15378"/>
        <dbReference type="ChEBI" id="CHEBI:15379"/>
        <dbReference type="ChEBI" id="CHEBI:16240"/>
        <dbReference type="ChEBI" id="CHEBI:18421"/>
        <dbReference type="EC" id="1.15.1.1"/>
    </reaction>
</comment>
<proteinExistence type="inferred from homology"/>
<dbReference type="CDD" id="cd00305">
    <property type="entry name" value="Cu-Zn_Superoxide_Dismutase"/>
    <property type="match status" value="1"/>
</dbReference>
<evidence type="ECO:0000256" key="1">
    <source>
        <dbReference type="ARBA" id="ARBA00010457"/>
    </source>
</evidence>
<dbReference type="STRING" id="301148.B4135_1679"/>
<evidence type="ECO:0000313" key="6">
    <source>
        <dbReference type="EMBL" id="KYD21131.1"/>
    </source>
</evidence>
<dbReference type="Pfam" id="PF00080">
    <property type="entry name" value="Sod_Cu"/>
    <property type="match status" value="1"/>
</dbReference>
<comment type="function">
    <text evidence="2">Destroys radicals which are normally produced within the cells and which are toxic to biological systems. May play a role in favoring mycobacterial survival in phagocytes.</text>
</comment>
<dbReference type="AlphaFoldDB" id="A0A150M9S6"/>
<evidence type="ECO:0000256" key="2">
    <source>
        <dbReference type="ARBA" id="ARBA00024900"/>
    </source>
</evidence>
<organism evidence="6 7">
    <name type="scientific">Caldibacillus debilis</name>
    <dbReference type="NCBI Taxonomy" id="301148"/>
    <lineage>
        <taxon>Bacteria</taxon>
        <taxon>Bacillati</taxon>
        <taxon>Bacillota</taxon>
        <taxon>Bacilli</taxon>
        <taxon>Bacillales</taxon>
        <taxon>Bacillaceae</taxon>
        <taxon>Caldibacillus</taxon>
    </lineage>
</organism>
<feature type="region of interest" description="Disordered" evidence="4">
    <location>
        <begin position="89"/>
        <end position="113"/>
    </location>
</feature>
<dbReference type="PATRIC" id="fig|301148.3.peg.2254"/>
<dbReference type="EMBL" id="LQYT01000022">
    <property type="protein sequence ID" value="KYD21131.1"/>
    <property type="molecule type" value="Genomic_DNA"/>
</dbReference>
<dbReference type="InterPro" id="IPR018152">
    <property type="entry name" value="SOD_Cu/Zn_BS"/>
</dbReference>
<keyword evidence="3 6" id="KW-0560">Oxidoreductase</keyword>
<dbReference type="InterPro" id="IPR001424">
    <property type="entry name" value="SOD_Cu_Zn_dom"/>
</dbReference>
<dbReference type="EC" id="1.15.1.1" evidence="3"/>
<evidence type="ECO:0000259" key="5">
    <source>
        <dbReference type="Pfam" id="PF00080"/>
    </source>
</evidence>
<comment type="caution">
    <text evidence="6">The sequence shown here is derived from an EMBL/GenBank/DDBJ whole genome shotgun (WGS) entry which is preliminary data.</text>
</comment>
<reference evidence="6 7" key="1">
    <citation type="submission" date="2016-01" db="EMBL/GenBank/DDBJ databases">
        <title>Draft Genome Sequences of Seven Thermophilic Sporeformers Isolated from Foods.</title>
        <authorList>
            <person name="Berendsen E.M."/>
            <person name="Wells-Bennik M.H."/>
            <person name="Krawcyk A.O."/>
            <person name="De Jong A."/>
            <person name="Holsappel S."/>
            <person name="Eijlander R.T."/>
            <person name="Kuipers O.P."/>
        </authorList>
    </citation>
    <scope>NUCLEOTIDE SEQUENCE [LARGE SCALE GENOMIC DNA]</scope>
    <source>
        <strain evidence="6 7">B4135</strain>
    </source>
</reference>
<comment type="cofactor">
    <cofactor evidence="3">
        <name>Zn(2+)</name>
        <dbReference type="ChEBI" id="CHEBI:29105"/>
    </cofactor>
    <text evidence="3">Binds 1 zinc ion per subunit.</text>
</comment>
<keyword evidence="3" id="KW-0479">Metal-binding</keyword>
<evidence type="ECO:0000256" key="3">
    <source>
        <dbReference type="RuleBase" id="RU000393"/>
    </source>
</evidence>
<comment type="cofactor">
    <cofactor evidence="3">
        <name>Cu cation</name>
        <dbReference type="ChEBI" id="CHEBI:23378"/>
    </cofactor>
    <text evidence="3">Binds 1 copper ion per subunit.</text>
</comment>
<feature type="domain" description="Superoxide dismutase copper/zinc binding" evidence="5">
    <location>
        <begin position="50"/>
        <end position="169"/>
    </location>
</feature>
<keyword evidence="3" id="KW-0186">Copper</keyword>
<name>A0A150M9S6_9BACI</name>
<dbReference type="InterPro" id="IPR036423">
    <property type="entry name" value="SOD-like_Cu/Zn_dom_sf"/>
</dbReference>
<dbReference type="InterPro" id="IPR024134">
    <property type="entry name" value="SOD_Cu/Zn_/chaperone"/>
</dbReference>
<evidence type="ECO:0000313" key="7">
    <source>
        <dbReference type="Proteomes" id="UP000075683"/>
    </source>
</evidence>
<dbReference type="Gene3D" id="2.60.40.200">
    <property type="entry name" value="Superoxide dismutase, copper/zinc binding domain"/>
    <property type="match status" value="1"/>
</dbReference>
<dbReference type="Proteomes" id="UP000075683">
    <property type="component" value="Unassembled WGS sequence"/>
</dbReference>
<dbReference type="GO" id="GO:0004784">
    <property type="term" value="F:superoxide dismutase activity"/>
    <property type="evidence" value="ECO:0007669"/>
    <property type="project" value="UniProtKB-EC"/>
</dbReference>
<accession>A0A150M9S6</accession>
<gene>
    <name evidence="6" type="ORF">B4135_1679</name>
</gene>
<dbReference type="GO" id="GO:0005507">
    <property type="term" value="F:copper ion binding"/>
    <property type="evidence" value="ECO:0007669"/>
    <property type="project" value="InterPro"/>
</dbReference>
<protein>
    <recommendedName>
        <fullName evidence="3">Superoxide dismutase [Cu-Zn]</fullName>
        <ecNumber evidence="3">1.15.1.1</ecNumber>
    </recommendedName>
</protein>